<dbReference type="OrthoDB" id="9804379at2"/>
<feature type="region of interest" description="Disordered" evidence="5">
    <location>
        <begin position="367"/>
        <end position="387"/>
    </location>
</feature>
<dbReference type="InterPro" id="IPR036188">
    <property type="entry name" value="FAD/NAD-bd_sf"/>
</dbReference>
<dbReference type="Gene3D" id="3.30.9.10">
    <property type="entry name" value="D-Amino Acid Oxidase, subunit A, domain 2"/>
    <property type="match status" value="1"/>
</dbReference>
<comment type="caution">
    <text evidence="7">The sequence shown here is derived from an EMBL/GenBank/DDBJ whole genome shotgun (WGS) entry which is preliminary data.</text>
</comment>
<evidence type="ECO:0000313" key="8">
    <source>
        <dbReference type="Proteomes" id="UP000239724"/>
    </source>
</evidence>
<dbReference type="Proteomes" id="UP000239724">
    <property type="component" value="Unassembled WGS sequence"/>
</dbReference>
<accession>A0A2S6NNZ6</accession>
<dbReference type="SUPFAM" id="SSF51905">
    <property type="entry name" value="FAD/NAD(P)-binding domain"/>
    <property type="match status" value="1"/>
</dbReference>
<dbReference type="Pfam" id="PF01266">
    <property type="entry name" value="DAO"/>
    <property type="match status" value="1"/>
</dbReference>
<feature type="domain" description="FAD dependent oxidoreductase" evidence="6">
    <location>
        <begin position="2"/>
        <end position="350"/>
    </location>
</feature>
<gene>
    <name evidence="7" type="ORF">CCS01_00955</name>
</gene>
<feature type="compositionally biased region" description="Basic and acidic residues" evidence="5">
    <location>
        <begin position="408"/>
        <end position="424"/>
    </location>
</feature>
<dbReference type="GO" id="GO:0005737">
    <property type="term" value="C:cytoplasm"/>
    <property type="evidence" value="ECO:0007669"/>
    <property type="project" value="TreeGrafter"/>
</dbReference>
<evidence type="ECO:0000256" key="4">
    <source>
        <dbReference type="ARBA" id="ARBA00023002"/>
    </source>
</evidence>
<comment type="similarity">
    <text evidence="2">Belongs to the DadA oxidoreductase family.</text>
</comment>
<dbReference type="RefSeq" id="WP_104516970.1">
    <property type="nucleotide sequence ID" value="NZ_NHRY01000031.1"/>
</dbReference>
<dbReference type="PANTHER" id="PTHR13847:SF286">
    <property type="entry name" value="D-AMINO ACID DEHYDROGENASE"/>
    <property type="match status" value="1"/>
</dbReference>
<proteinExistence type="inferred from homology"/>
<sequence length="432" mass="44669">MRIVIVGAGVVGASAAFHLSRAGADVTIVDAQRDGRATAAGAGVLCPWLSSSDDEAFYRLYAAGAAYYPNLAGLLAEAGETDLGYRRCGALLVSADAEELDWSERLALRRQTHAPAMGAVRRLSPPETRALFPPLRGDLGGIFIEGGARVDGRRLAAALLRAARRHGAAVVQEHATVRATGGRVTGVEAGGARYAADAVLVCAGAWAMNLLRPLQAHRVVQPQRGQIVHMRLEGADTGAWPIILPPGAHYLVPFEDGRVVAGATRETGSGFDYRVTAGGQAEVLAEALKIAPGLGAATLVETRVGFRPIGPGVRPWLGWVPEVDGLAIGNGLGAAGLTIGPLAGRLLADLVTGQGSLLDLAPFDPGRGQGAQAEGAAALRQAQAGGQDSTTRAGRVCCFLHHTEQLVGIRDHQTRPGDHSEGHTESSPPASG</sequence>
<dbReference type="EMBL" id="NHRY01000031">
    <property type="protein sequence ID" value="PPQ39771.1"/>
    <property type="molecule type" value="Genomic_DNA"/>
</dbReference>
<keyword evidence="4" id="KW-0560">Oxidoreductase</keyword>
<dbReference type="SUPFAM" id="SSF54373">
    <property type="entry name" value="FAD-linked reductases, C-terminal domain"/>
    <property type="match status" value="1"/>
</dbReference>
<evidence type="ECO:0000256" key="1">
    <source>
        <dbReference type="ARBA" id="ARBA00001974"/>
    </source>
</evidence>
<dbReference type="Gene3D" id="3.50.50.60">
    <property type="entry name" value="FAD/NAD(P)-binding domain"/>
    <property type="match status" value="1"/>
</dbReference>
<dbReference type="GO" id="GO:0016491">
    <property type="term" value="F:oxidoreductase activity"/>
    <property type="evidence" value="ECO:0007669"/>
    <property type="project" value="UniProtKB-KW"/>
</dbReference>
<evidence type="ECO:0000259" key="6">
    <source>
        <dbReference type="Pfam" id="PF01266"/>
    </source>
</evidence>
<dbReference type="InterPro" id="IPR006076">
    <property type="entry name" value="FAD-dep_OxRdtase"/>
</dbReference>
<feature type="region of interest" description="Disordered" evidence="5">
    <location>
        <begin position="408"/>
        <end position="432"/>
    </location>
</feature>
<keyword evidence="3" id="KW-0285">Flavoprotein</keyword>
<evidence type="ECO:0000256" key="5">
    <source>
        <dbReference type="SAM" id="MobiDB-lite"/>
    </source>
</evidence>
<feature type="compositionally biased region" description="Low complexity" evidence="5">
    <location>
        <begin position="370"/>
        <end position="387"/>
    </location>
</feature>
<evidence type="ECO:0000256" key="2">
    <source>
        <dbReference type="ARBA" id="ARBA00009410"/>
    </source>
</evidence>
<evidence type="ECO:0000313" key="7">
    <source>
        <dbReference type="EMBL" id="PPQ39771.1"/>
    </source>
</evidence>
<reference evidence="7 8" key="1">
    <citation type="journal article" date="2018" name="Arch. Microbiol.">
        <title>New insights into the metabolic potential of the phototrophic purple bacterium Rhodopila globiformis DSM 161(T) from its draft genome sequence and evidence for a vanadium-dependent nitrogenase.</title>
        <authorList>
            <person name="Imhoff J.F."/>
            <person name="Rahn T."/>
            <person name="Kunzel S."/>
            <person name="Neulinger S.C."/>
        </authorList>
    </citation>
    <scope>NUCLEOTIDE SEQUENCE [LARGE SCALE GENOMIC DNA]</scope>
    <source>
        <strain evidence="7 8">DSM 161</strain>
    </source>
</reference>
<comment type="cofactor">
    <cofactor evidence="1">
        <name>FAD</name>
        <dbReference type="ChEBI" id="CHEBI:57692"/>
    </cofactor>
</comment>
<protein>
    <recommendedName>
        <fullName evidence="6">FAD dependent oxidoreductase domain-containing protein</fullName>
    </recommendedName>
</protein>
<keyword evidence="8" id="KW-1185">Reference proteome</keyword>
<organism evidence="7 8">
    <name type="scientific">Rhodopila globiformis</name>
    <name type="common">Rhodopseudomonas globiformis</name>
    <dbReference type="NCBI Taxonomy" id="1071"/>
    <lineage>
        <taxon>Bacteria</taxon>
        <taxon>Pseudomonadati</taxon>
        <taxon>Pseudomonadota</taxon>
        <taxon>Alphaproteobacteria</taxon>
        <taxon>Acetobacterales</taxon>
        <taxon>Acetobacteraceae</taxon>
        <taxon>Rhodopila</taxon>
    </lineage>
</organism>
<dbReference type="AlphaFoldDB" id="A0A2S6NNZ6"/>
<evidence type="ECO:0000256" key="3">
    <source>
        <dbReference type="ARBA" id="ARBA00022630"/>
    </source>
</evidence>
<name>A0A2S6NNZ6_RHOGL</name>
<dbReference type="PANTHER" id="PTHR13847">
    <property type="entry name" value="SARCOSINE DEHYDROGENASE-RELATED"/>
    <property type="match status" value="1"/>
</dbReference>